<dbReference type="Proteomes" id="UP000054251">
    <property type="component" value="Unassembled WGS sequence"/>
</dbReference>
<protein>
    <recommendedName>
        <fullName evidence="2">VHS domain-containing protein</fullName>
    </recommendedName>
</protein>
<dbReference type="GO" id="GO:0007015">
    <property type="term" value="P:actin filament organization"/>
    <property type="evidence" value="ECO:0007669"/>
    <property type="project" value="InterPro"/>
</dbReference>
<dbReference type="PROSITE" id="PS50179">
    <property type="entry name" value="VHS"/>
    <property type="match status" value="1"/>
</dbReference>
<comment type="caution">
    <text evidence="3">The sequence shown here is derived from an EMBL/GenBank/DDBJ whole genome shotgun (WGS) entry which is preliminary data.</text>
</comment>
<dbReference type="EMBL" id="LMYN01000098">
    <property type="protein sequence ID" value="KSA00199.1"/>
    <property type="molecule type" value="Genomic_DNA"/>
</dbReference>
<evidence type="ECO:0000259" key="2">
    <source>
        <dbReference type="PROSITE" id="PS50179"/>
    </source>
</evidence>
<dbReference type="GO" id="GO:0043130">
    <property type="term" value="F:ubiquitin binding"/>
    <property type="evidence" value="ECO:0007669"/>
    <property type="project" value="InterPro"/>
</dbReference>
<feature type="compositionally biased region" description="Acidic residues" evidence="1">
    <location>
        <begin position="369"/>
        <end position="379"/>
    </location>
</feature>
<dbReference type="GO" id="GO:0051666">
    <property type="term" value="P:actin cortical patch localization"/>
    <property type="evidence" value="ECO:0007669"/>
    <property type="project" value="TreeGrafter"/>
</dbReference>
<dbReference type="GO" id="GO:0035091">
    <property type="term" value="F:phosphatidylinositol binding"/>
    <property type="evidence" value="ECO:0007669"/>
    <property type="project" value="InterPro"/>
</dbReference>
<dbReference type="SUPFAM" id="SSF48464">
    <property type="entry name" value="ENTH/VHS domain"/>
    <property type="match status" value="1"/>
</dbReference>
<feature type="compositionally biased region" description="Low complexity" evidence="1">
    <location>
        <begin position="359"/>
        <end position="368"/>
    </location>
</feature>
<feature type="compositionally biased region" description="Polar residues" evidence="1">
    <location>
        <begin position="414"/>
        <end position="429"/>
    </location>
</feature>
<feature type="domain" description="VHS" evidence="2">
    <location>
        <begin position="19"/>
        <end position="153"/>
    </location>
</feature>
<dbReference type="InterPro" id="IPR002014">
    <property type="entry name" value="VHS_dom"/>
</dbReference>
<accession>A0A0V1PVB2</accession>
<dbReference type="SUPFAM" id="SSF89009">
    <property type="entry name" value="GAT-like domain"/>
    <property type="match status" value="1"/>
</dbReference>
<feature type="compositionally biased region" description="Polar residues" evidence="1">
    <location>
        <begin position="383"/>
        <end position="396"/>
    </location>
</feature>
<feature type="region of interest" description="Disordered" evidence="1">
    <location>
        <begin position="157"/>
        <end position="224"/>
    </location>
</feature>
<proteinExistence type="predicted"/>
<dbReference type="Gene3D" id="1.25.40.90">
    <property type="match status" value="1"/>
</dbReference>
<feature type="region of interest" description="Disordered" evidence="1">
    <location>
        <begin position="345"/>
        <end position="438"/>
    </location>
</feature>
<dbReference type="CDD" id="cd16980">
    <property type="entry name" value="VHS_Lsb5"/>
    <property type="match status" value="1"/>
</dbReference>
<evidence type="ECO:0000313" key="3">
    <source>
        <dbReference type="EMBL" id="KSA00199.1"/>
    </source>
</evidence>
<dbReference type="Pfam" id="PF00790">
    <property type="entry name" value="VHS"/>
    <property type="match status" value="1"/>
</dbReference>
<dbReference type="GeneID" id="26841048"/>
<dbReference type="OrthoDB" id="10068368at2759"/>
<keyword evidence="4" id="KW-1185">Reference proteome</keyword>
<dbReference type="PANTHER" id="PTHR47789:SF1">
    <property type="entry name" value="LAS SEVENTEEN-BINDING PROTEIN 5"/>
    <property type="match status" value="1"/>
</dbReference>
<organism evidence="3 4">
    <name type="scientific">Debaryomyces fabryi</name>
    <dbReference type="NCBI Taxonomy" id="58627"/>
    <lineage>
        <taxon>Eukaryota</taxon>
        <taxon>Fungi</taxon>
        <taxon>Dikarya</taxon>
        <taxon>Ascomycota</taxon>
        <taxon>Saccharomycotina</taxon>
        <taxon>Pichiomycetes</taxon>
        <taxon>Debaryomycetaceae</taxon>
        <taxon>Debaryomyces</taxon>
    </lineage>
</organism>
<dbReference type="InterPro" id="IPR008942">
    <property type="entry name" value="ENTH_VHS"/>
</dbReference>
<reference evidence="3 4" key="1">
    <citation type="submission" date="2015-11" db="EMBL/GenBank/DDBJ databases">
        <title>The genome of Debaryomyces fabryi.</title>
        <authorList>
            <person name="Tafer H."/>
            <person name="Lopandic K."/>
        </authorList>
    </citation>
    <scope>NUCLEOTIDE SEQUENCE [LARGE SCALE GENOMIC DNA]</scope>
    <source>
        <strain evidence="3 4">CBS 789</strain>
    </source>
</reference>
<dbReference type="InterPro" id="IPR044103">
    <property type="entry name" value="GAT_LSB5"/>
</dbReference>
<dbReference type="InterPro" id="IPR045007">
    <property type="entry name" value="LSB5"/>
</dbReference>
<name>A0A0V1PVB2_9ASCO</name>
<gene>
    <name evidence="3" type="ORF">AC631_04039</name>
</gene>
<evidence type="ECO:0000313" key="4">
    <source>
        <dbReference type="Proteomes" id="UP000054251"/>
    </source>
</evidence>
<feature type="compositionally biased region" description="Basic residues" evidence="1">
    <location>
        <begin position="211"/>
        <end position="223"/>
    </location>
</feature>
<dbReference type="SMART" id="SM00288">
    <property type="entry name" value="VHS"/>
    <property type="match status" value="1"/>
</dbReference>
<dbReference type="GO" id="GO:0030479">
    <property type="term" value="C:actin cortical patch"/>
    <property type="evidence" value="ECO:0007669"/>
    <property type="project" value="TreeGrafter"/>
</dbReference>
<dbReference type="GO" id="GO:0006897">
    <property type="term" value="P:endocytosis"/>
    <property type="evidence" value="ECO:0007669"/>
    <property type="project" value="InterPro"/>
</dbReference>
<dbReference type="GO" id="GO:0007034">
    <property type="term" value="P:vacuolar transport"/>
    <property type="evidence" value="ECO:0007669"/>
    <property type="project" value="UniProtKB-ARBA"/>
</dbReference>
<dbReference type="PANTHER" id="PTHR47789">
    <property type="entry name" value="LAS SEVENTEEN-BINDING PROTEIN 5"/>
    <property type="match status" value="1"/>
</dbReference>
<dbReference type="RefSeq" id="XP_015466301.1">
    <property type="nucleotide sequence ID" value="XM_015612868.1"/>
</dbReference>
<evidence type="ECO:0000256" key="1">
    <source>
        <dbReference type="SAM" id="MobiDB-lite"/>
    </source>
</evidence>
<dbReference type="CDD" id="cd14232">
    <property type="entry name" value="GAT_LSB5"/>
    <property type="match status" value="1"/>
</dbReference>
<dbReference type="AlphaFoldDB" id="A0A0V1PVB2"/>
<sequence length="438" mass="48509">MPVFGERNITSITVKINQLSTPQEDDIDKPIELYLSDLIHLIQVQPHTGASEAARAIRKKIKYGESVKVQLKALSVLELLVLNSGPKIGPVIARDDKLHDVLKGIINGHGKTGAGASYHVDVQRKVRGLARGWKSELADMSDYKPLATLWKAIPGARNSRTHSRKTSENIFESELDDQPKSPTPVSQKKIPPPRPAKASTYSANSEEPRKTKGKKKRRRRTRGGVRYADEEYQIPQINYKVEAPRIRTVIAECHTHTTTLNNLLMTFPSEMSPLDDEKCSSEFDKCRSIRRKVLRYLQYVGAGDGTTKSEQVLAMDEEFLGSLIVANEQLVHTFKNFDKACGYTEENPAPDYDDDDVGSEGYESYYTDESSDSDTENVADELSNVNLAGEGSSSALQGKKSPPPIPKSKPAGYTNRSLSKIKTNASVSSDPFGDKNEV</sequence>